<dbReference type="EMBL" id="SMGK01000001">
    <property type="protein sequence ID" value="TCK75948.1"/>
    <property type="molecule type" value="Genomic_DNA"/>
</dbReference>
<evidence type="ECO:0000256" key="5">
    <source>
        <dbReference type="ARBA" id="ARBA00022916"/>
    </source>
</evidence>
<dbReference type="InterPro" id="IPR019734">
    <property type="entry name" value="TPR_rpt"/>
</dbReference>
<evidence type="ECO:0000256" key="4">
    <source>
        <dbReference type="ARBA" id="ARBA00022803"/>
    </source>
</evidence>
<evidence type="ECO:0000313" key="10">
    <source>
        <dbReference type="EMBL" id="TCK75948.1"/>
    </source>
</evidence>
<evidence type="ECO:0000256" key="7">
    <source>
        <dbReference type="SAM" id="MobiDB-lite"/>
    </source>
</evidence>
<name>A0A4R1LBU0_9BACT</name>
<dbReference type="PROSITE" id="PS50005">
    <property type="entry name" value="TPR"/>
    <property type="match status" value="1"/>
</dbReference>
<dbReference type="GO" id="GO:0030244">
    <property type="term" value="P:cellulose biosynthetic process"/>
    <property type="evidence" value="ECO:0007669"/>
    <property type="project" value="UniProtKB-KW"/>
</dbReference>
<keyword evidence="4 6" id="KW-0802">TPR repeat</keyword>
<dbReference type="PANTHER" id="PTHR12558">
    <property type="entry name" value="CELL DIVISION CYCLE 16,23,27"/>
    <property type="match status" value="1"/>
</dbReference>
<dbReference type="InterPro" id="IPR011990">
    <property type="entry name" value="TPR-like_helical_dom_sf"/>
</dbReference>
<proteinExistence type="predicted"/>
<dbReference type="Pfam" id="PF14559">
    <property type="entry name" value="TPR_19"/>
    <property type="match status" value="3"/>
</dbReference>
<gene>
    <name evidence="10" type="ORF">C7378_0952</name>
</gene>
<feature type="chain" id="PRO_5020394625" evidence="8">
    <location>
        <begin position="24"/>
        <end position="1582"/>
    </location>
</feature>
<feature type="region of interest" description="Disordered" evidence="7">
    <location>
        <begin position="958"/>
        <end position="995"/>
    </location>
</feature>
<reference evidence="10 11" key="1">
    <citation type="submission" date="2019-03" db="EMBL/GenBank/DDBJ databases">
        <title>Genomic Encyclopedia of Type Strains, Phase IV (KMG-IV): sequencing the most valuable type-strain genomes for metagenomic binning, comparative biology and taxonomic classification.</title>
        <authorList>
            <person name="Goeker M."/>
        </authorList>
    </citation>
    <scope>NUCLEOTIDE SEQUENCE [LARGE SCALE GENOMIC DNA]</scope>
    <source>
        <strain evidence="10 11">DSM 103428</strain>
    </source>
</reference>
<keyword evidence="11" id="KW-1185">Reference proteome</keyword>
<evidence type="ECO:0000256" key="1">
    <source>
        <dbReference type="ARBA" id="ARBA00005186"/>
    </source>
</evidence>
<dbReference type="Pfam" id="PF05420">
    <property type="entry name" value="BCSC_C"/>
    <property type="match status" value="1"/>
</dbReference>
<feature type="signal peptide" evidence="8">
    <location>
        <begin position="1"/>
        <end position="23"/>
    </location>
</feature>
<dbReference type="InterPro" id="IPR008410">
    <property type="entry name" value="BCSC_C"/>
</dbReference>
<dbReference type="PANTHER" id="PTHR12558:SF13">
    <property type="entry name" value="CELL DIVISION CYCLE PROTEIN 27 HOMOLOG"/>
    <property type="match status" value="1"/>
</dbReference>
<keyword evidence="5" id="KW-0135">Cellulose biosynthesis</keyword>
<organism evidence="10 11">
    <name type="scientific">Acidipila rosea</name>
    <dbReference type="NCBI Taxonomy" id="768535"/>
    <lineage>
        <taxon>Bacteria</taxon>
        <taxon>Pseudomonadati</taxon>
        <taxon>Acidobacteriota</taxon>
        <taxon>Terriglobia</taxon>
        <taxon>Terriglobales</taxon>
        <taxon>Acidobacteriaceae</taxon>
        <taxon>Acidipila</taxon>
    </lineage>
</organism>
<feature type="compositionally biased region" description="Low complexity" evidence="7">
    <location>
        <begin position="1023"/>
        <end position="1043"/>
    </location>
</feature>
<dbReference type="UniPathway" id="UPA00694"/>
<comment type="caution">
    <text evidence="10">The sequence shown here is derived from an EMBL/GenBank/DDBJ whole genome shotgun (WGS) entry which is preliminary data.</text>
</comment>
<evidence type="ECO:0000313" key="11">
    <source>
        <dbReference type="Proteomes" id="UP000295210"/>
    </source>
</evidence>
<evidence type="ECO:0000256" key="2">
    <source>
        <dbReference type="ARBA" id="ARBA00022729"/>
    </source>
</evidence>
<dbReference type="RefSeq" id="WP_165876659.1">
    <property type="nucleotide sequence ID" value="NZ_SMGK01000001.1"/>
</dbReference>
<feature type="repeat" description="TPR" evidence="6">
    <location>
        <begin position="595"/>
        <end position="628"/>
    </location>
</feature>
<dbReference type="Pfam" id="PF13432">
    <property type="entry name" value="TPR_16"/>
    <property type="match status" value="2"/>
</dbReference>
<dbReference type="Proteomes" id="UP000295210">
    <property type="component" value="Unassembled WGS sequence"/>
</dbReference>
<feature type="region of interest" description="Disordered" evidence="7">
    <location>
        <begin position="1010"/>
        <end position="1084"/>
    </location>
</feature>
<dbReference type="Gene3D" id="1.25.40.10">
    <property type="entry name" value="Tetratricopeptide repeat domain"/>
    <property type="match status" value="6"/>
</dbReference>
<evidence type="ECO:0000256" key="6">
    <source>
        <dbReference type="PROSITE-ProRule" id="PRU00339"/>
    </source>
</evidence>
<feature type="domain" description="Cellulose synthase operon C C-terminal" evidence="9">
    <location>
        <begin position="1224"/>
        <end position="1556"/>
    </location>
</feature>
<evidence type="ECO:0000256" key="8">
    <source>
        <dbReference type="SAM" id="SignalP"/>
    </source>
</evidence>
<dbReference type="SUPFAM" id="SSF48452">
    <property type="entry name" value="TPR-like"/>
    <property type="match status" value="2"/>
</dbReference>
<dbReference type="SMART" id="SM00028">
    <property type="entry name" value="TPR"/>
    <property type="match status" value="10"/>
</dbReference>
<comment type="pathway">
    <text evidence="1">Glycan metabolism; bacterial cellulose biosynthesis.</text>
</comment>
<evidence type="ECO:0000256" key="3">
    <source>
        <dbReference type="ARBA" id="ARBA00022737"/>
    </source>
</evidence>
<feature type="compositionally biased region" description="Polar residues" evidence="7">
    <location>
        <begin position="1073"/>
        <end position="1082"/>
    </location>
</feature>
<dbReference type="GO" id="GO:0019867">
    <property type="term" value="C:outer membrane"/>
    <property type="evidence" value="ECO:0007669"/>
    <property type="project" value="InterPro"/>
</dbReference>
<accession>A0A4R1LBU0</accession>
<feature type="compositionally biased region" description="Pro residues" evidence="7">
    <location>
        <begin position="971"/>
        <end position="980"/>
    </location>
</feature>
<evidence type="ECO:0000259" key="9">
    <source>
        <dbReference type="Pfam" id="PF05420"/>
    </source>
</evidence>
<sequence length="1582" mass="170206">MRLTTTTLLAVLALTSATGLAQSAGEKMLLDKARSLESSGHIDLAAQTWQQLLLSDPNNVEAIAGLARAAKASGNNALASKYLDRLRQLSPNSPDIGKVESMVSTQTQTARLQQASKLAQAGQPEAALRIYREVWGTHPPDGDWALAYYDTEASTNTGREDAISGLRALAKKYPSDPRYSVTLGRILTYQPTTRKEGIGILRQFPGNSAAQAALRQALGWDAQNPGSIPAIRDYLKQHQDSQLASELAATEARQAKAQSVVPQDPAEGRAYAALRANKLDEAQSGFSEILARHPDNTQALAGMGFLRMKQGDFASATTFLEGAQQHGLKSSAVEQALKTSRFWQTMQYGTTALNSGKLADAVDKYRAALSLRPTSPEALEGLAGVYMKAQQPGQAAGIYQQLVKTTPGSEAAWRGLFMAQAQSSNPQAAIDTSRRLPPAVHRVLSTDPEFLRSLASAYSATGQDALAQQVLAQALSLPYPDNGRNMKSETRLQYAALLEAGKHYPQAAGIYHDIINQDPSNVSAWQGLVSVEHQMGADQQAVSVVEQMPPNVYDAALQSAGFLSMVASIYQQQNHLDIAQNFLERAVGMQHPPAPQLELQLASIYLQRSNPQQAYAIYRRVLIEHPDHADGWKGLLSALHQTGHDREALAQISQIPAPVRQLLNQDVQYQQTLAGIYTATGNTQAALQQLRIVQAHYRAQNVMPPPDVAVQDAWLLYNAQSDRELYRELMALGSRTDLTAEQRRTVQTIWASWSVRRAGQAAEAGNVRRSQQILSAAAQAFPGNPDVSKALASGYLKSGDPKQALAIYQSLDQAGLLAAPASGDYQGMVGSALAARNMKQAEDWLRRALEQYPRDPQVLSLAARFEQARGDSARAASYWRASLDAMPQVSPANALANALRTPDPVRRTQASNAAPTDLASLLSPDADAQELSARQAMPALPSYNSAGYAAAPVAQASTAPYGPDPEEVSTPPVPVVPPANSPSTYSRTPAPQSPRVRTLGEYVPQAALDAPVFSGSDSGPLTQQAEAAPAEPQPEVLPSTAQSTPPPTLPATPLIYNDQPDPEPASEPASASTYDTSASITPLPNARMEQVTRTLAAATQPIGESPAYLPAQYTVPQQQLQAAPIYYAQQSAPLGPVEQPQYQRPSSYGVNAQQAPQQGASDEQLMQQNLPPLRGPYQKGHEQTTHTPREEAQMQLAMIQGGLSPWLGGTALLDHRTGTPGLDQLTIFEAPFEASTPLGSAARLTLIARPSFLDAGTSSGAAVPTTATTRLGTLPAGSTLSQQNAAGVGGELQLTTQNFGFAVGYTPYGFLVKNYTGRFFWHPAGGPVTFTFNRDSIRDTQLSYAGLRDPGSASPTYSGNIWGGVIANSGVLQYAKGDAKSGLYVQMGGQYITGTHVQTNNRIDGDAGSYWRVLTLPDEGNLNIGANFFGMHYSHNIRYFTYGQGGYFSPDAYVLANVPLSWTGQYGPNFHYTVNGSFGIQAFQEGSTPYFPLDPTLQFAVSNPYYPTTSSVGANYDLHSEGAYNISDHWYVGGFLSLNNSRDYNEQTVGFFVRFLSRPQYPTELGPTGLFPSTGMRPYMVP</sequence>
<keyword evidence="3" id="KW-0677">Repeat</keyword>
<protein>
    <submittedName>
        <fullName evidence="10">Lipopolysaccharide biosynthesis regulator YciM</fullName>
    </submittedName>
</protein>
<keyword evidence="2 8" id="KW-0732">Signal</keyword>